<dbReference type="PANTHER" id="PTHR43223">
    <property type="entry name" value="ALKYL/ARYL-SULFATASE"/>
    <property type="match status" value="1"/>
</dbReference>
<dbReference type="InterPro" id="IPR044097">
    <property type="entry name" value="Bds1/SdsA1_MBL-fold"/>
</dbReference>
<dbReference type="SMART" id="SM00849">
    <property type="entry name" value="Lactamase_B"/>
    <property type="match status" value="1"/>
</dbReference>
<dbReference type="GO" id="GO:0018909">
    <property type="term" value="P:dodecyl sulfate metabolic process"/>
    <property type="evidence" value="ECO:0007669"/>
    <property type="project" value="InterPro"/>
</dbReference>
<dbReference type="RefSeq" id="WP_284283867.1">
    <property type="nucleotide sequence ID" value="NZ_BSOH01000010.1"/>
</dbReference>
<comment type="caution">
    <text evidence="2">The sequence shown here is derived from an EMBL/GenBank/DDBJ whole genome shotgun (WGS) entry which is preliminary data.</text>
</comment>
<dbReference type="InterPro" id="IPR052195">
    <property type="entry name" value="Bact_Alkyl/Aryl-Sulfatase"/>
</dbReference>
<protein>
    <submittedName>
        <fullName evidence="2">MBL fold metallo-hydrolase</fullName>
    </submittedName>
</protein>
<dbReference type="EMBL" id="BSOH01000010">
    <property type="protein sequence ID" value="GLR17236.1"/>
    <property type="molecule type" value="Genomic_DNA"/>
</dbReference>
<evidence type="ECO:0000259" key="1">
    <source>
        <dbReference type="SMART" id="SM00849"/>
    </source>
</evidence>
<dbReference type="Gene3D" id="3.60.15.30">
    <property type="entry name" value="Metallo-beta-lactamase domain"/>
    <property type="match status" value="1"/>
</dbReference>
<dbReference type="CDD" id="cd07710">
    <property type="entry name" value="arylsulfatase_Sdsa1-like_MBL-fold"/>
    <property type="match status" value="1"/>
</dbReference>
<dbReference type="SUPFAM" id="SSF56281">
    <property type="entry name" value="Metallo-hydrolase/oxidoreductase"/>
    <property type="match status" value="1"/>
</dbReference>
<dbReference type="Pfam" id="PF00753">
    <property type="entry name" value="Lactamase_B"/>
    <property type="match status" value="1"/>
</dbReference>
<reference evidence="2" key="2">
    <citation type="submission" date="2023-01" db="EMBL/GenBank/DDBJ databases">
        <title>Draft genome sequence of Portibacter lacus strain NBRC 108769.</title>
        <authorList>
            <person name="Sun Q."/>
            <person name="Mori K."/>
        </authorList>
    </citation>
    <scope>NUCLEOTIDE SEQUENCE</scope>
    <source>
        <strain evidence="2">NBRC 108769</strain>
    </source>
</reference>
<proteinExistence type="predicted"/>
<gene>
    <name evidence="2" type="ORF">GCM10007940_18510</name>
</gene>
<organism evidence="2 3">
    <name type="scientific">Portibacter lacus</name>
    <dbReference type="NCBI Taxonomy" id="1099794"/>
    <lineage>
        <taxon>Bacteria</taxon>
        <taxon>Pseudomonadati</taxon>
        <taxon>Bacteroidota</taxon>
        <taxon>Saprospiria</taxon>
        <taxon>Saprospirales</taxon>
        <taxon>Haliscomenobacteraceae</taxon>
        <taxon>Portibacter</taxon>
    </lineage>
</organism>
<evidence type="ECO:0000313" key="3">
    <source>
        <dbReference type="Proteomes" id="UP001156666"/>
    </source>
</evidence>
<dbReference type="AlphaFoldDB" id="A0AA37SMP9"/>
<dbReference type="InterPro" id="IPR029228">
    <property type="entry name" value="Alkyl_sulf_dimr"/>
</dbReference>
<reference evidence="2" key="1">
    <citation type="journal article" date="2014" name="Int. J. Syst. Evol. Microbiol.">
        <title>Complete genome sequence of Corynebacterium casei LMG S-19264T (=DSM 44701T), isolated from a smear-ripened cheese.</title>
        <authorList>
            <consortium name="US DOE Joint Genome Institute (JGI-PGF)"/>
            <person name="Walter F."/>
            <person name="Albersmeier A."/>
            <person name="Kalinowski J."/>
            <person name="Ruckert C."/>
        </authorList>
    </citation>
    <scope>NUCLEOTIDE SEQUENCE</scope>
    <source>
        <strain evidence="2">NBRC 108769</strain>
    </source>
</reference>
<dbReference type="InterPro" id="IPR001279">
    <property type="entry name" value="Metallo-B-lactamas"/>
</dbReference>
<dbReference type="GO" id="GO:0018741">
    <property type="term" value="F:linear primary-alkylsulfatase activity"/>
    <property type="evidence" value="ECO:0007669"/>
    <property type="project" value="InterPro"/>
</dbReference>
<dbReference type="Gene3D" id="1.25.40.880">
    <property type="entry name" value="Alkyl sulfatase, dimerisation domain"/>
    <property type="match status" value="1"/>
</dbReference>
<dbReference type="Proteomes" id="UP001156666">
    <property type="component" value="Unassembled WGS sequence"/>
</dbReference>
<name>A0AA37SMP9_9BACT</name>
<accession>A0AA37SMP9</accession>
<dbReference type="PANTHER" id="PTHR43223:SF1">
    <property type="entry name" value="ALKYL_ARYL-SULFATASE BDS1"/>
    <property type="match status" value="1"/>
</dbReference>
<dbReference type="Pfam" id="PF14863">
    <property type="entry name" value="Alkyl_sulf_dimr"/>
    <property type="match status" value="1"/>
</dbReference>
<feature type="domain" description="Metallo-beta-lactamase" evidence="1">
    <location>
        <begin position="60"/>
        <end position="272"/>
    </location>
</feature>
<keyword evidence="3" id="KW-1185">Reference proteome</keyword>
<sequence>MLGAVFIQSCEQAKEVNNNKVNIEQGEHPNITKLKQQSAEFTPDIIKLNENVYVAVGYDGSNASMVIGDEGVVIVDALRALGAAENVAGKFREISDKPVKAVVYTHGHADHTGGATAFIGESKDVKVIAREGFKEELQENSPVEAILKIRNGRQFGRGLKAEDVINRGVGPGITSSDRVGEGYIKPNTTFQGELKINLAGIDFELYAADGETNDELFVWIPGFETLFTGDNYYKSFPNLYAIRGSQYRDVKSWGESIQKMASFPVAYLVPGHTRPLSGKDEVHENLTNYSDAILSVFDQTIDAMNKGYSLQQTVDSVRLSDDLIHQPNLQEFYGSVPWGVRSIYLHYVGWFDGNPSNLNPLSGSEEARRIIELAGGEQAMYKQLNDAIATGDYQWGLQLADYLMQTDYQKQSVINSKITLLRALASQQINAPARNYYLSYAYELENSSKG</sequence>
<evidence type="ECO:0000313" key="2">
    <source>
        <dbReference type="EMBL" id="GLR17236.1"/>
    </source>
</evidence>
<dbReference type="InterPro" id="IPR038536">
    <property type="entry name" value="Alkyl/aryl-sulf_dimr_sf"/>
</dbReference>
<dbReference type="GO" id="GO:0046983">
    <property type="term" value="F:protein dimerization activity"/>
    <property type="evidence" value="ECO:0007669"/>
    <property type="project" value="InterPro"/>
</dbReference>
<dbReference type="InterPro" id="IPR036866">
    <property type="entry name" value="RibonucZ/Hydroxyglut_hydro"/>
</dbReference>